<keyword evidence="8 9" id="KW-0368">Histidine biosynthesis</keyword>
<organism evidence="11 12">
    <name type="scientific">Salinarimonas ramus</name>
    <dbReference type="NCBI Taxonomy" id="690164"/>
    <lineage>
        <taxon>Bacteria</taxon>
        <taxon>Pseudomonadati</taxon>
        <taxon>Pseudomonadota</taxon>
        <taxon>Alphaproteobacteria</taxon>
        <taxon>Hyphomicrobiales</taxon>
        <taxon>Salinarimonadaceae</taxon>
        <taxon>Salinarimonas</taxon>
    </lineage>
</organism>
<dbReference type="GO" id="GO:0000105">
    <property type="term" value="P:L-histidine biosynthetic process"/>
    <property type="evidence" value="ECO:0007669"/>
    <property type="project" value="UniProtKB-UniRule"/>
</dbReference>
<dbReference type="NCBIfam" id="TIGR03188">
    <property type="entry name" value="histidine_hisI"/>
    <property type="match status" value="1"/>
</dbReference>
<keyword evidence="7 9" id="KW-0067">ATP-binding</keyword>
<dbReference type="EC" id="3.6.1.31" evidence="9"/>
<sequence>MRERADAEAIAMTGFTLTDLERALAARACASPEESYTARLVADPQRAAKKFGEEAVEAVIAGATGDRAALVSESADVLYHLLALLLARGVPLDEVMAELEGRTGRSGLAEKAARTREGVRAPQVNPSSQGGRS</sequence>
<evidence type="ECO:0000313" key="12">
    <source>
        <dbReference type="Proteomes" id="UP000600449"/>
    </source>
</evidence>
<dbReference type="PANTHER" id="PTHR42945">
    <property type="entry name" value="HISTIDINE BIOSYNTHESIS BIFUNCTIONAL PROTEIN"/>
    <property type="match status" value="1"/>
</dbReference>
<protein>
    <recommendedName>
        <fullName evidence="9">Phosphoribosyl-ATP pyrophosphatase</fullName>
        <shortName evidence="9">PRA-PH</shortName>
        <ecNumber evidence="9">3.6.1.31</ecNumber>
    </recommendedName>
</protein>
<name>A0A917QAS2_9HYPH</name>
<dbReference type="NCBIfam" id="NF001613">
    <property type="entry name" value="PRK00400.1-5"/>
    <property type="match status" value="1"/>
</dbReference>
<keyword evidence="5 9" id="KW-0547">Nucleotide-binding</keyword>
<dbReference type="InterPro" id="IPR008179">
    <property type="entry name" value="HisE"/>
</dbReference>
<keyword evidence="12" id="KW-1185">Reference proteome</keyword>
<evidence type="ECO:0000256" key="8">
    <source>
        <dbReference type="ARBA" id="ARBA00023102"/>
    </source>
</evidence>
<evidence type="ECO:0000256" key="2">
    <source>
        <dbReference type="ARBA" id="ARBA00005204"/>
    </source>
</evidence>
<comment type="pathway">
    <text evidence="2 9">Amino-acid biosynthesis; L-histidine biosynthesis; L-histidine from 5-phospho-alpha-D-ribose 1-diphosphate: step 2/9.</text>
</comment>
<evidence type="ECO:0000256" key="7">
    <source>
        <dbReference type="ARBA" id="ARBA00022840"/>
    </source>
</evidence>
<dbReference type="CDD" id="cd11534">
    <property type="entry name" value="NTP-PPase_HisIE_like"/>
    <property type="match status" value="1"/>
</dbReference>
<evidence type="ECO:0000256" key="1">
    <source>
        <dbReference type="ARBA" id="ARBA00001460"/>
    </source>
</evidence>
<proteinExistence type="inferred from homology"/>
<dbReference type="GO" id="GO:0005524">
    <property type="term" value="F:ATP binding"/>
    <property type="evidence" value="ECO:0007669"/>
    <property type="project" value="UniProtKB-KW"/>
</dbReference>
<accession>A0A917QAS2</accession>
<evidence type="ECO:0000256" key="3">
    <source>
        <dbReference type="ARBA" id="ARBA00009392"/>
    </source>
</evidence>
<dbReference type="AlphaFoldDB" id="A0A917QAS2"/>
<dbReference type="InterPro" id="IPR021130">
    <property type="entry name" value="PRib-ATP_PPHydrolase-like"/>
</dbReference>
<comment type="subcellular location">
    <subcellularLocation>
        <location evidence="9">Cytoplasm</location>
    </subcellularLocation>
</comment>
<evidence type="ECO:0000256" key="9">
    <source>
        <dbReference type="HAMAP-Rule" id="MF_01020"/>
    </source>
</evidence>
<evidence type="ECO:0000256" key="10">
    <source>
        <dbReference type="SAM" id="MobiDB-lite"/>
    </source>
</evidence>
<dbReference type="EMBL" id="BMMF01000008">
    <property type="protein sequence ID" value="GGK40242.1"/>
    <property type="molecule type" value="Genomic_DNA"/>
</dbReference>
<gene>
    <name evidence="9 11" type="primary">hisE</name>
    <name evidence="11" type="ORF">GCM10011322_29240</name>
</gene>
<keyword evidence="6 9" id="KW-0378">Hydrolase</keyword>
<evidence type="ECO:0000313" key="11">
    <source>
        <dbReference type="EMBL" id="GGK40242.1"/>
    </source>
</evidence>
<dbReference type="SUPFAM" id="SSF101386">
    <property type="entry name" value="all-alpha NTP pyrophosphatases"/>
    <property type="match status" value="1"/>
</dbReference>
<dbReference type="HAMAP" id="MF_01020">
    <property type="entry name" value="HisE"/>
    <property type="match status" value="1"/>
</dbReference>
<feature type="region of interest" description="Disordered" evidence="10">
    <location>
        <begin position="103"/>
        <end position="133"/>
    </location>
</feature>
<keyword evidence="4 9" id="KW-0028">Amino-acid biosynthesis</keyword>
<dbReference type="PANTHER" id="PTHR42945:SF1">
    <property type="entry name" value="HISTIDINE BIOSYNTHESIS BIFUNCTIONAL PROTEIN HIS7"/>
    <property type="match status" value="1"/>
</dbReference>
<dbReference type="Gene3D" id="1.10.287.1080">
    <property type="entry name" value="MazG-like"/>
    <property type="match status" value="1"/>
</dbReference>
<evidence type="ECO:0000256" key="6">
    <source>
        <dbReference type="ARBA" id="ARBA00022801"/>
    </source>
</evidence>
<dbReference type="Proteomes" id="UP000600449">
    <property type="component" value="Unassembled WGS sequence"/>
</dbReference>
<comment type="catalytic activity">
    <reaction evidence="1 9">
        <text>1-(5-phospho-beta-D-ribosyl)-ATP + H2O = 1-(5-phospho-beta-D-ribosyl)-5'-AMP + diphosphate + H(+)</text>
        <dbReference type="Rhea" id="RHEA:22828"/>
        <dbReference type="ChEBI" id="CHEBI:15377"/>
        <dbReference type="ChEBI" id="CHEBI:15378"/>
        <dbReference type="ChEBI" id="CHEBI:33019"/>
        <dbReference type="ChEBI" id="CHEBI:59457"/>
        <dbReference type="ChEBI" id="CHEBI:73183"/>
        <dbReference type="EC" id="3.6.1.31"/>
    </reaction>
</comment>
<dbReference type="GO" id="GO:0005737">
    <property type="term" value="C:cytoplasm"/>
    <property type="evidence" value="ECO:0007669"/>
    <property type="project" value="UniProtKB-SubCell"/>
</dbReference>
<comment type="caution">
    <text evidence="11">The sequence shown here is derived from an EMBL/GenBank/DDBJ whole genome shotgun (WGS) entry which is preliminary data.</text>
</comment>
<feature type="compositionally biased region" description="Polar residues" evidence="10">
    <location>
        <begin position="124"/>
        <end position="133"/>
    </location>
</feature>
<dbReference type="Pfam" id="PF01503">
    <property type="entry name" value="PRA-PH"/>
    <property type="match status" value="1"/>
</dbReference>
<reference evidence="11 12" key="1">
    <citation type="journal article" date="2014" name="Int. J. Syst. Evol. Microbiol.">
        <title>Complete genome sequence of Corynebacterium casei LMG S-19264T (=DSM 44701T), isolated from a smear-ripened cheese.</title>
        <authorList>
            <consortium name="US DOE Joint Genome Institute (JGI-PGF)"/>
            <person name="Walter F."/>
            <person name="Albersmeier A."/>
            <person name="Kalinowski J."/>
            <person name="Ruckert C."/>
        </authorList>
    </citation>
    <scope>NUCLEOTIDE SEQUENCE [LARGE SCALE GENOMIC DNA]</scope>
    <source>
        <strain evidence="11 12">CGMCC 1.9161</strain>
    </source>
</reference>
<keyword evidence="9" id="KW-0963">Cytoplasm</keyword>
<evidence type="ECO:0000256" key="4">
    <source>
        <dbReference type="ARBA" id="ARBA00022605"/>
    </source>
</evidence>
<comment type="similarity">
    <text evidence="3 9">Belongs to the PRA-PH family.</text>
</comment>
<dbReference type="GO" id="GO:0004636">
    <property type="term" value="F:phosphoribosyl-ATP diphosphatase activity"/>
    <property type="evidence" value="ECO:0007669"/>
    <property type="project" value="UniProtKB-UniRule"/>
</dbReference>
<evidence type="ECO:0000256" key="5">
    <source>
        <dbReference type="ARBA" id="ARBA00022741"/>
    </source>
</evidence>